<evidence type="ECO:0000256" key="1">
    <source>
        <dbReference type="SAM" id="Coils"/>
    </source>
</evidence>
<reference evidence="4" key="1">
    <citation type="submission" date="2016-06" db="UniProtKB">
        <authorList>
            <consortium name="WormBaseParasite"/>
        </authorList>
    </citation>
    <scope>IDENTIFICATION</scope>
</reference>
<feature type="coiled-coil region" evidence="1">
    <location>
        <begin position="17"/>
        <end position="84"/>
    </location>
</feature>
<reference evidence="2 3" key="2">
    <citation type="submission" date="2018-11" db="EMBL/GenBank/DDBJ databases">
        <authorList>
            <consortium name="Pathogen Informatics"/>
        </authorList>
    </citation>
    <scope>NUCLEOTIDE SEQUENCE [LARGE SCALE GENOMIC DNA]</scope>
</reference>
<keyword evidence="1" id="KW-0175">Coiled coil</keyword>
<name>A0A183E636_9BILA</name>
<organism evidence="4">
    <name type="scientific">Gongylonema pulchrum</name>
    <dbReference type="NCBI Taxonomy" id="637853"/>
    <lineage>
        <taxon>Eukaryota</taxon>
        <taxon>Metazoa</taxon>
        <taxon>Ecdysozoa</taxon>
        <taxon>Nematoda</taxon>
        <taxon>Chromadorea</taxon>
        <taxon>Rhabditida</taxon>
        <taxon>Spirurina</taxon>
        <taxon>Spiruromorpha</taxon>
        <taxon>Spiruroidea</taxon>
        <taxon>Gongylonematidae</taxon>
        <taxon>Gongylonema</taxon>
    </lineage>
</organism>
<keyword evidence="3" id="KW-1185">Reference proteome</keyword>
<accession>A0A183E636</accession>
<dbReference type="WBParaSite" id="GPUH_0001644901-mRNA-1">
    <property type="protein sequence ID" value="GPUH_0001644901-mRNA-1"/>
    <property type="gene ID" value="GPUH_0001644901"/>
</dbReference>
<gene>
    <name evidence="2" type="ORF">GPUH_LOCUS16427</name>
</gene>
<dbReference type="EMBL" id="UYRT01083740">
    <property type="protein sequence ID" value="VDN27869.1"/>
    <property type="molecule type" value="Genomic_DNA"/>
</dbReference>
<evidence type="ECO:0000313" key="3">
    <source>
        <dbReference type="Proteomes" id="UP000271098"/>
    </source>
</evidence>
<dbReference type="Proteomes" id="UP000271098">
    <property type="component" value="Unassembled WGS sequence"/>
</dbReference>
<dbReference type="AlphaFoldDB" id="A0A183E636"/>
<evidence type="ECO:0000313" key="4">
    <source>
        <dbReference type="WBParaSite" id="GPUH_0001644901-mRNA-1"/>
    </source>
</evidence>
<protein>
    <submittedName>
        <fullName evidence="4">HAP1 N-terminal domain-containing protein</fullName>
    </submittedName>
</protein>
<evidence type="ECO:0000313" key="2">
    <source>
        <dbReference type="EMBL" id="VDN27869.1"/>
    </source>
</evidence>
<proteinExistence type="predicted"/>
<sequence>MGSPVSSGNRDRLWSPIEELQGVNQKLIAELHTINAKQNLGSKIASTEELGCLTEMLDGMMKELSLLKDQNSQLLKERDMYKQAIQEKKR</sequence>